<reference evidence="2 3" key="1">
    <citation type="submission" date="2020-10" db="EMBL/GenBank/DDBJ databases">
        <title>The Coptis chinensis genome and diversification of protoberbering-type alkaloids.</title>
        <authorList>
            <person name="Wang B."/>
            <person name="Shu S."/>
            <person name="Song C."/>
            <person name="Liu Y."/>
        </authorList>
    </citation>
    <scope>NUCLEOTIDE SEQUENCE [LARGE SCALE GENOMIC DNA]</scope>
    <source>
        <strain evidence="2">HL-2020</strain>
        <tissue evidence="2">Leaf</tissue>
    </source>
</reference>
<gene>
    <name evidence="2" type="ORF">IFM89_030895</name>
</gene>
<feature type="compositionally biased region" description="Basic residues" evidence="1">
    <location>
        <begin position="15"/>
        <end position="27"/>
    </location>
</feature>
<accession>A0A835HZ70</accession>
<dbReference type="SUPFAM" id="SSF56219">
    <property type="entry name" value="DNase I-like"/>
    <property type="match status" value="1"/>
</dbReference>
<dbReference type="OrthoDB" id="1930966at2759"/>
<evidence type="ECO:0000313" key="3">
    <source>
        <dbReference type="Proteomes" id="UP000631114"/>
    </source>
</evidence>
<dbReference type="AlphaFoldDB" id="A0A835HZ70"/>
<dbReference type="EMBL" id="JADFTS010000005">
    <property type="protein sequence ID" value="KAF9607068.1"/>
    <property type="molecule type" value="Genomic_DNA"/>
</dbReference>
<protein>
    <submittedName>
        <fullName evidence="2">Uncharacterized protein</fullName>
    </submittedName>
</protein>
<proteinExistence type="predicted"/>
<feature type="compositionally biased region" description="Basic and acidic residues" evidence="1">
    <location>
        <begin position="51"/>
        <end position="71"/>
    </location>
</feature>
<dbReference type="InterPro" id="IPR036691">
    <property type="entry name" value="Endo/exonu/phosph_ase_sf"/>
</dbReference>
<keyword evidence="3" id="KW-1185">Reference proteome</keyword>
<dbReference type="Proteomes" id="UP000631114">
    <property type="component" value="Unassembled WGS sequence"/>
</dbReference>
<comment type="caution">
    <text evidence="2">The sequence shown here is derived from an EMBL/GenBank/DDBJ whole genome shotgun (WGS) entry which is preliminary data.</text>
</comment>
<dbReference type="PANTHER" id="PTHR33710:SF64">
    <property type="entry name" value="ENDONUCLEASE_EXONUCLEASE_PHOSPHATASE DOMAIN-CONTAINING PROTEIN"/>
    <property type="match status" value="1"/>
</dbReference>
<sequence length="395" mass="44264">MQPKKGSREPALNSRKQKKKNRSKGKNKQHDGTSGTKDSNGEFINPAAAQPRDENVIEVEKEDLQSNRADTEDTYGGVHTSKNTQASHLGDGNATDKEQSGTAEVSGAETIMATDAVPLLALDGSQGVVKVFSGITEGSGRVQAESQAHGLGNNFIRGLEAAPPQLWMNLDRVEADLASSLPIIPNRFRALEEADTLLQGNWADQVDEWQVSSRKGYKPQWVGNIWVFWREGLAVSLVSLSHQQITVRVNSFLMSFVHASSSYGLHRELWQDLSQLRMNNEAWEVIGDFNIVSVVVERRGGCRPCLTAMNEFNSFIYSNALIDSTTLGYKFSWCNKRWGSRRMLQKLDRMLVNQEWQQGNVGWRSKILTRKLSIDHHYYGLELLHPQTPQHPFSV</sequence>
<dbReference type="PANTHER" id="PTHR33710">
    <property type="entry name" value="BNAC02G09200D PROTEIN"/>
    <property type="match status" value="1"/>
</dbReference>
<evidence type="ECO:0000256" key="1">
    <source>
        <dbReference type="SAM" id="MobiDB-lite"/>
    </source>
</evidence>
<organism evidence="2 3">
    <name type="scientific">Coptis chinensis</name>
    <dbReference type="NCBI Taxonomy" id="261450"/>
    <lineage>
        <taxon>Eukaryota</taxon>
        <taxon>Viridiplantae</taxon>
        <taxon>Streptophyta</taxon>
        <taxon>Embryophyta</taxon>
        <taxon>Tracheophyta</taxon>
        <taxon>Spermatophyta</taxon>
        <taxon>Magnoliopsida</taxon>
        <taxon>Ranunculales</taxon>
        <taxon>Ranunculaceae</taxon>
        <taxon>Coptidoideae</taxon>
        <taxon>Coptis</taxon>
    </lineage>
</organism>
<feature type="region of interest" description="Disordered" evidence="1">
    <location>
        <begin position="1"/>
        <end position="103"/>
    </location>
</feature>
<evidence type="ECO:0000313" key="2">
    <source>
        <dbReference type="EMBL" id="KAF9607068.1"/>
    </source>
</evidence>
<name>A0A835HZ70_9MAGN</name>